<dbReference type="Proteomes" id="UP001169764">
    <property type="component" value="Unassembled WGS sequence"/>
</dbReference>
<accession>A0ABT8Y894</accession>
<dbReference type="EMBL" id="JAUOTP010000003">
    <property type="protein sequence ID" value="MDO6414542.1"/>
    <property type="molecule type" value="Genomic_DNA"/>
</dbReference>
<proteinExistence type="predicted"/>
<reference evidence="2" key="1">
    <citation type="submission" date="2023-07" db="EMBL/GenBank/DDBJ databases">
        <authorList>
            <person name="Kim M."/>
        </authorList>
    </citation>
    <scope>NUCLEOTIDE SEQUENCE</scope>
    <source>
        <strain evidence="2">BIUV-7</strain>
    </source>
</reference>
<evidence type="ECO:0000313" key="2">
    <source>
        <dbReference type="EMBL" id="MDO6414542.1"/>
    </source>
</evidence>
<evidence type="ECO:0000259" key="1">
    <source>
        <dbReference type="Pfam" id="PF13577"/>
    </source>
</evidence>
<dbReference type="CDD" id="cd00531">
    <property type="entry name" value="NTF2_like"/>
    <property type="match status" value="1"/>
</dbReference>
<dbReference type="SUPFAM" id="SSF54427">
    <property type="entry name" value="NTF2-like"/>
    <property type="match status" value="1"/>
</dbReference>
<dbReference type="InterPro" id="IPR037401">
    <property type="entry name" value="SnoaL-like"/>
</dbReference>
<keyword evidence="3" id="KW-1185">Reference proteome</keyword>
<name>A0ABT8Y894_9SPHN</name>
<dbReference type="Pfam" id="PF13577">
    <property type="entry name" value="SnoaL_4"/>
    <property type="match status" value="1"/>
</dbReference>
<comment type="caution">
    <text evidence="2">The sequence shown here is derived from an EMBL/GenBank/DDBJ whole genome shotgun (WGS) entry which is preliminary data.</text>
</comment>
<protein>
    <submittedName>
        <fullName evidence="2">Nuclear transport factor 2 family protein</fullName>
    </submittedName>
</protein>
<evidence type="ECO:0000313" key="3">
    <source>
        <dbReference type="Proteomes" id="UP001169764"/>
    </source>
</evidence>
<dbReference type="InterPro" id="IPR032710">
    <property type="entry name" value="NTF2-like_dom_sf"/>
</dbReference>
<sequence length="165" mass="17467">MTMASDIQRLEARLTLLEDQLAIYQVINGYGYAVDGLNAEAVGACYVENGVYAVGDIGNIDGRDAIEAITRDAGHRALVAGGCAHMSTVPHVVIDGDQAVATCHTMVALHRDDGFVIGRLSASRLSLARQQDGGWKIVHRQNYLLNGDPAASALLGELKTGPTHA</sequence>
<gene>
    <name evidence="2" type="ORF">Q4F19_09135</name>
</gene>
<feature type="domain" description="SnoaL-like" evidence="1">
    <location>
        <begin position="17"/>
        <end position="140"/>
    </location>
</feature>
<dbReference type="Gene3D" id="3.10.450.50">
    <property type="match status" value="1"/>
</dbReference>
<organism evidence="2 3">
    <name type="scientific">Sphingomonas natans</name>
    <dbReference type="NCBI Taxonomy" id="3063330"/>
    <lineage>
        <taxon>Bacteria</taxon>
        <taxon>Pseudomonadati</taxon>
        <taxon>Pseudomonadota</taxon>
        <taxon>Alphaproteobacteria</taxon>
        <taxon>Sphingomonadales</taxon>
        <taxon>Sphingomonadaceae</taxon>
        <taxon>Sphingomonas</taxon>
    </lineage>
</organism>